<accession>A0A7K1Y2M4</accession>
<keyword evidence="2" id="KW-0489">Methyltransferase</keyword>
<dbReference type="Proteomes" id="UP000451233">
    <property type="component" value="Unassembled WGS sequence"/>
</dbReference>
<organism evidence="2 3">
    <name type="scientific">Hufsiella ginkgonis</name>
    <dbReference type="NCBI Taxonomy" id="2695274"/>
    <lineage>
        <taxon>Bacteria</taxon>
        <taxon>Pseudomonadati</taxon>
        <taxon>Bacteroidota</taxon>
        <taxon>Sphingobacteriia</taxon>
        <taxon>Sphingobacteriales</taxon>
        <taxon>Sphingobacteriaceae</taxon>
        <taxon>Hufsiella</taxon>
    </lineage>
</organism>
<dbReference type="AlphaFoldDB" id="A0A7K1Y2M4"/>
<dbReference type="InterPro" id="IPR029063">
    <property type="entry name" value="SAM-dependent_MTases_sf"/>
</dbReference>
<dbReference type="CDD" id="cd02440">
    <property type="entry name" value="AdoMet_MTases"/>
    <property type="match status" value="1"/>
</dbReference>
<proteinExistence type="predicted"/>
<reference evidence="2 3" key="1">
    <citation type="submission" date="2019-11" db="EMBL/GenBank/DDBJ databases">
        <title>Pedobacter sp. HMF7056 Genome sequencing and assembly.</title>
        <authorList>
            <person name="Kang H."/>
            <person name="Kim H."/>
            <person name="Joh K."/>
        </authorList>
    </citation>
    <scope>NUCLEOTIDE SEQUENCE [LARGE SCALE GENOMIC DNA]</scope>
    <source>
        <strain evidence="2 3">HMF7056</strain>
    </source>
</reference>
<keyword evidence="3" id="KW-1185">Reference proteome</keyword>
<feature type="domain" description="Methyltransferase type 11" evidence="1">
    <location>
        <begin position="16"/>
        <end position="61"/>
    </location>
</feature>
<dbReference type="GO" id="GO:0008757">
    <property type="term" value="F:S-adenosylmethionine-dependent methyltransferase activity"/>
    <property type="evidence" value="ECO:0007669"/>
    <property type="project" value="InterPro"/>
</dbReference>
<name>A0A7K1Y2M4_9SPHI</name>
<protein>
    <submittedName>
        <fullName evidence="2">Methyltransferase domain-containing protein</fullName>
    </submittedName>
</protein>
<gene>
    <name evidence="2" type="ORF">GS398_19535</name>
</gene>
<evidence type="ECO:0000313" key="2">
    <source>
        <dbReference type="EMBL" id="MXV17501.1"/>
    </source>
</evidence>
<dbReference type="SUPFAM" id="SSF53335">
    <property type="entry name" value="S-adenosyl-L-methionine-dependent methyltransferases"/>
    <property type="match status" value="1"/>
</dbReference>
<dbReference type="EMBL" id="WVHS01000005">
    <property type="protein sequence ID" value="MXV17501.1"/>
    <property type="molecule type" value="Genomic_DNA"/>
</dbReference>
<dbReference type="InterPro" id="IPR013216">
    <property type="entry name" value="Methyltransf_11"/>
</dbReference>
<keyword evidence="2" id="KW-0808">Transferase</keyword>
<comment type="caution">
    <text evidence="2">The sequence shown here is derived from an EMBL/GenBank/DDBJ whole genome shotgun (WGS) entry which is preliminary data.</text>
</comment>
<dbReference type="Pfam" id="PF08241">
    <property type="entry name" value="Methyltransf_11"/>
    <property type="match status" value="1"/>
</dbReference>
<dbReference type="GO" id="GO:0032259">
    <property type="term" value="P:methylation"/>
    <property type="evidence" value="ECO:0007669"/>
    <property type="project" value="UniProtKB-KW"/>
</dbReference>
<evidence type="ECO:0000259" key="1">
    <source>
        <dbReference type="Pfam" id="PF08241"/>
    </source>
</evidence>
<sequence length="173" mass="19883">MTYRTGDHAIGHQYILDAIDLAPIASASYDFILSSHSLEHIANPLKALKEWLRVLKPGGSITMILPDSRYTFDHKRPITRFEHLLEDYRNNTGEDDLTHLEEICALHDFTRDAGVKDQAGFRERSLHNIDNRCLHQHVYDLALLRRIFAYLELKVVLTDASFPHHLTIVGVKN</sequence>
<dbReference type="Gene3D" id="3.40.50.150">
    <property type="entry name" value="Vaccinia Virus protein VP39"/>
    <property type="match status" value="1"/>
</dbReference>
<evidence type="ECO:0000313" key="3">
    <source>
        <dbReference type="Proteomes" id="UP000451233"/>
    </source>
</evidence>